<evidence type="ECO:0000256" key="2">
    <source>
        <dbReference type="ARBA" id="ARBA00008545"/>
    </source>
</evidence>
<evidence type="ECO:0000256" key="14">
    <source>
        <dbReference type="ARBA" id="ARBA00030754"/>
    </source>
</evidence>
<dbReference type="InterPro" id="IPR049912">
    <property type="entry name" value="CRESS_DNA_REP"/>
</dbReference>
<comment type="caution">
    <text evidence="17">The sequence shown here is derived from an EMBL/GenBank/DDBJ whole genome shotgun (WGS) entry which is preliminary data.</text>
</comment>
<dbReference type="GO" id="GO:0003724">
    <property type="term" value="F:RNA helicase activity"/>
    <property type="evidence" value="ECO:0007669"/>
    <property type="project" value="InterPro"/>
</dbReference>
<dbReference type="OrthoDB" id="6433169at2759"/>
<keyword evidence="8" id="KW-0547">Nucleotide-binding</keyword>
<dbReference type="Pfam" id="PF00910">
    <property type="entry name" value="RNA_helicase"/>
    <property type="match status" value="1"/>
</dbReference>
<dbReference type="EMBL" id="MCFG01000661">
    <property type="protein sequence ID" value="ORX63278.1"/>
    <property type="molecule type" value="Genomic_DNA"/>
</dbReference>
<comment type="similarity">
    <text evidence="2">Belongs to the nanoviruses/circoviruses replication-associated protein family.</text>
</comment>
<dbReference type="AlphaFoldDB" id="A0A1Y1VPP3"/>
<evidence type="ECO:0000256" key="3">
    <source>
        <dbReference type="ARBA" id="ARBA00022679"/>
    </source>
</evidence>
<evidence type="ECO:0000313" key="17">
    <source>
        <dbReference type="EMBL" id="ORX63278.1"/>
    </source>
</evidence>
<evidence type="ECO:0000256" key="11">
    <source>
        <dbReference type="ARBA" id="ARBA00023124"/>
    </source>
</evidence>
<evidence type="ECO:0000256" key="13">
    <source>
        <dbReference type="ARBA" id="ARBA00023268"/>
    </source>
</evidence>
<reference evidence="17 18" key="2">
    <citation type="submission" date="2016-08" db="EMBL/GenBank/DDBJ databases">
        <title>Pervasive Adenine N6-methylation of Active Genes in Fungi.</title>
        <authorList>
            <consortium name="DOE Joint Genome Institute"/>
            <person name="Mondo S.J."/>
            <person name="Dannebaum R.O."/>
            <person name="Kuo R.C."/>
            <person name="Labutti K."/>
            <person name="Haridas S."/>
            <person name="Kuo A."/>
            <person name="Salamov A."/>
            <person name="Ahrendt S.R."/>
            <person name="Lipzen A."/>
            <person name="Sullivan W."/>
            <person name="Andreopoulos W.B."/>
            <person name="Clum A."/>
            <person name="Lindquist E."/>
            <person name="Daum C."/>
            <person name="Ramamoorthy G.K."/>
            <person name="Gryganskyi A."/>
            <person name="Culley D."/>
            <person name="Magnuson J.K."/>
            <person name="James T.Y."/>
            <person name="O'Malley M.A."/>
            <person name="Stajich J.E."/>
            <person name="Spatafora J.W."/>
            <person name="Visel A."/>
            <person name="Grigoriev I.V."/>
        </authorList>
    </citation>
    <scope>NUCLEOTIDE SEQUENCE [LARGE SCALE GENOMIC DNA]</scope>
    <source>
        <strain evidence="17 18">S4</strain>
    </source>
</reference>
<keyword evidence="11" id="KW-0190">Covalent protein-DNA linkage</keyword>
<protein>
    <recommendedName>
        <fullName evidence="14">ATP-dependent helicase Rep</fullName>
    </recommendedName>
    <alternativeName>
        <fullName evidence="15">RepP</fullName>
    </alternativeName>
</protein>
<dbReference type="GO" id="GO:0016787">
    <property type="term" value="F:hydrolase activity"/>
    <property type="evidence" value="ECO:0007669"/>
    <property type="project" value="UniProtKB-KW"/>
</dbReference>
<name>A0A1Y1VPP3_9FUNG</name>
<dbReference type="SUPFAM" id="SSF52540">
    <property type="entry name" value="P-loop containing nucleoside triphosphate hydrolases"/>
    <property type="match status" value="1"/>
</dbReference>
<evidence type="ECO:0000256" key="5">
    <source>
        <dbReference type="ARBA" id="ARBA00022705"/>
    </source>
</evidence>
<dbReference type="GO" id="GO:0000166">
    <property type="term" value="F:nucleotide binding"/>
    <property type="evidence" value="ECO:0007669"/>
    <property type="project" value="UniProtKB-KW"/>
</dbReference>
<keyword evidence="4" id="KW-0548">Nucleotidyltransferase</keyword>
<dbReference type="GO" id="GO:0046872">
    <property type="term" value="F:metal ion binding"/>
    <property type="evidence" value="ECO:0007669"/>
    <property type="project" value="UniProtKB-KW"/>
</dbReference>
<evidence type="ECO:0000256" key="6">
    <source>
        <dbReference type="ARBA" id="ARBA00022722"/>
    </source>
</evidence>
<accession>A0A1Y1VPP3</accession>
<evidence type="ECO:0000256" key="8">
    <source>
        <dbReference type="ARBA" id="ARBA00022741"/>
    </source>
</evidence>
<dbReference type="Pfam" id="PF02407">
    <property type="entry name" value="Viral_Rep"/>
    <property type="match status" value="1"/>
</dbReference>
<dbReference type="Gene3D" id="3.40.1310.20">
    <property type="match status" value="1"/>
</dbReference>
<keyword evidence="6" id="KW-0540">Nuclease</keyword>
<dbReference type="InterPro" id="IPR027417">
    <property type="entry name" value="P-loop_NTPase"/>
</dbReference>
<gene>
    <name evidence="17" type="ORF">BCR32DRAFT_287893</name>
</gene>
<evidence type="ECO:0000313" key="18">
    <source>
        <dbReference type="Proteomes" id="UP000193944"/>
    </source>
</evidence>
<evidence type="ECO:0000256" key="7">
    <source>
        <dbReference type="ARBA" id="ARBA00022723"/>
    </source>
</evidence>
<keyword evidence="13" id="KW-0511">Multifunctional enzyme</keyword>
<evidence type="ECO:0000256" key="4">
    <source>
        <dbReference type="ARBA" id="ARBA00022695"/>
    </source>
</evidence>
<evidence type="ECO:0000256" key="9">
    <source>
        <dbReference type="ARBA" id="ARBA00022759"/>
    </source>
</evidence>
<keyword evidence="12" id="KW-0238">DNA-binding</keyword>
<keyword evidence="10" id="KW-0378">Hydrolase</keyword>
<dbReference type="Proteomes" id="UP000193944">
    <property type="component" value="Unassembled WGS sequence"/>
</dbReference>
<evidence type="ECO:0000256" key="1">
    <source>
        <dbReference type="ARBA" id="ARBA00001936"/>
    </source>
</evidence>
<dbReference type="Gene3D" id="3.40.50.300">
    <property type="entry name" value="P-loop containing nucleotide triphosphate hydrolases"/>
    <property type="match status" value="1"/>
</dbReference>
<keyword evidence="5" id="KW-0235">DNA replication</keyword>
<reference evidence="17 18" key="1">
    <citation type="submission" date="2016-08" db="EMBL/GenBank/DDBJ databases">
        <title>A Parts List for Fungal Cellulosomes Revealed by Comparative Genomics.</title>
        <authorList>
            <consortium name="DOE Joint Genome Institute"/>
            <person name="Haitjema C.H."/>
            <person name="Gilmore S.P."/>
            <person name="Henske J.K."/>
            <person name="Solomon K.V."/>
            <person name="De Groot R."/>
            <person name="Kuo A."/>
            <person name="Mondo S.J."/>
            <person name="Salamov A.A."/>
            <person name="Labutti K."/>
            <person name="Zhao Z."/>
            <person name="Chiniquy J."/>
            <person name="Barry K."/>
            <person name="Brewer H.M."/>
            <person name="Purvine S.O."/>
            <person name="Wright A.T."/>
            <person name="Boxma B."/>
            <person name="Van Alen T."/>
            <person name="Hackstein J.H."/>
            <person name="Baker S.E."/>
            <person name="Grigoriev I.V."/>
            <person name="O'Malley M.A."/>
        </authorList>
    </citation>
    <scope>NUCLEOTIDE SEQUENCE [LARGE SCALE GENOMIC DNA]</scope>
    <source>
        <strain evidence="17 18">S4</strain>
    </source>
</reference>
<dbReference type="GO" id="GO:0003677">
    <property type="term" value="F:DNA binding"/>
    <property type="evidence" value="ECO:0007669"/>
    <property type="project" value="UniProtKB-KW"/>
</dbReference>
<evidence type="ECO:0000256" key="12">
    <source>
        <dbReference type="ARBA" id="ARBA00023125"/>
    </source>
</evidence>
<organism evidence="17 18">
    <name type="scientific">Anaeromyces robustus</name>
    <dbReference type="NCBI Taxonomy" id="1754192"/>
    <lineage>
        <taxon>Eukaryota</taxon>
        <taxon>Fungi</taxon>
        <taxon>Fungi incertae sedis</taxon>
        <taxon>Chytridiomycota</taxon>
        <taxon>Chytridiomycota incertae sedis</taxon>
        <taxon>Neocallimastigomycetes</taxon>
        <taxon>Neocallimastigales</taxon>
        <taxon>Neocallimastigaceae</taxon>
        <taxon>Anaeromyces</taxon>
    </lineage>
</organism>
<evidence type="ECO:0000256" key="15">
    <source>
        <dbReference type="ARBA" id="ARBA00032243"/>
    </source>
</evidence>
<dbReference type="GO" id="GO:0006260">
    <property type="term" value="P:DNA replication"/>
    <property type="evidence" value="ECO:0007669"/>
    <property type="project" value="UniProtKB-KW"/>
</dbReference>
<dbReference type="InterPro" id="IPR000605">
    <property type="entry name" value="Helicase_SF3_ssDNA/RNA_vir"/>
</dbReference>
<dbReference type="GO" id="GO:0004519">
    <property type="term" value="F:endonuclease activity"/>
    <property type="evidence" value="ECO:0007669"/>
    <property type="project" value="UniProtKB-KW"/>
</dbReference>
<sequence>MSQTYYYAFTLNNYTPLQEKIIQEFAKTYCARLMYGREEAPTTGTKHLQGCFQLNSRKRPDNVKSLLGIDEIHLEFQKKVYTANANYCEKSNDCWYFPNKQENFDRHGRPLTKKSAKFQEALDLARQGRFDEISAEMIIKHEPRLIKQYIEHLPMENMLLDNENGNFFNDFFILLHGPTGVGKSYSVGMFVAYLKMFWKDYCKKNKLAYQELDVYYKKCNKWWDGYKGQKIVVIEELEPNWFRLSGNMLKQLLDQYPFPVECKGATINKIRPWFVLMTSNYSLRQLCSKEDGSIIEENFKPLRRLYCHLMQKRNETIM</sequence>
<evidence type="ECO:0000259" key="16">
    <source>
        <dbReference type="PROSITE" id="PS52020"/>
    </source>
</evidence>
<dbReference type="GO" id="GO:0016779">
    <property type="term" value="F:nucleotidyltransferase activity"/>
    <property type="evidence" value="ECO:0007669"/>
    <property type="project" value="UniProtKB-KW"/>
</dbReference>
<keyword evidence="7" id="KW-0479">Metal-binding</keyword>
<feature type="domain" description="CRESS-DNA virus Rep endonuclease" evidence="16">
    <location>
        <begin position="1"/>
        <end position="110"/>
    </location>
</feature>
<comment type="cofactor">
    <cofactor evidence="1">
        <name>Mn(2+)</name>
        <dbReference type="ChEBI" id="CHEBI:29035"/>
    </cofactor>
</comment>
<dbReference type="PROSITE" id="PS52020">
    <property type="entry name" value="CRESS_DNA_REP"/>
    <property type="match status" value="1"/>
</dbReference>
<keyword evidence="3" id="KW-0808">Transferase</keyword>
<keyword evidence="18" id="KW-1185">Reference proteome</keyword>
<proteinExistence type="inferred from homology"/>
<evidence type="ECO:0000256" key="10">
    <source>
        <dbReference type="ARBA" id="ARBA00022801"/>
    </source>
</evidence>
<dbReference type="GO" id="GO:0003723">
    <property type="term" value="F:RNA binding"/>
    <property type="evidence" value="ECO:0007669"/>
    <property type="project" value="InterPro"/>
</dbReference>
<keyword evidence="9" id="KW-0255">Endonuclease</keyword>